<gene>
    <name evidence="1" type="ORF">OEA41_004402</name>
</gene>
<sequence length="183" mass="20778">MLDPVPEELVGTSDVVHVGLIIMVVRNEDPTPVLINLLTLLKPGGYLQWDESDMNSLTVTPADGIAPHPRFDEYRSYWKPWLLARGLTWEWATKMDKMFIEHGLELCFHQRLPIQDEIKKPWTDLQVTGAGEQIKNIVIPACKEGEEPTPEKWLQLLDGLVAESQQNQAHTMDMLVTVGRKAI</sequence>
<name>A0AAD9YXU2_9LECA</name>
<dbReference type="AlphaFoldDB" id="A0AAD9YXU2"/>
<dbReference type="SUPFAM" id="SSF53335">
    <property type="entry name" value="S-adenosyl-L-methionine-dependent methyltransferases"/>
    <property type="match status" value="1"/>
</dbReference>
<proteinExistence type="predicted"/>
<accession>A0AAD9YXU2</accession>
<comment type="caution">
    <text evidence="1">The sequence shown here is derived from an EMBL/GenBank/DDBJ whole genome shotgun (WGS) entry which is preliminary data.</text>
</comment>
<keyword evidence="2" id="KW-1185">Reference proteome</keyword>
<dbReference type="InterPro" id="IPR029063">
    <property type="entry name" value="SAM-dependent_MTases_sf"/>
</dbReference>
<protein>
    <recommendedName>
        <fullName evidence="3">Methyltransferase domain-containing protein</fullName>
    </recommendedName>
</protein>
<evidence type="ECO:0000313" key="2">
    <source>
        <dbReference type="Proteomes" id="UP001276659"/>
    </source>
</evidence>
<reference evidence="1" key="1">
    <citation type="submission" date="2022-11" db="EMBL/GenBank/DDBJ databases">
        <title>Chromosomal genome sequence assembly and mating type (MAT) locus characterization of the leprose asexual lichenized fungus Lepraria neglecta (Nyl.) Erichsen.</title>
        <authorList>
            <person name="Allen J.L."/>
            <person name="Pfeffer B."/>
        </authorList>
    </citation>
    <scope>NUCLEOTIDE SEQUENCE</scope>
    <source>
        <strain evidence="1">Allen 5258</strain>
    </source>
</reference>
<evidence type="ECO:0000313" key="1">
    <source>
        <dbReference type="EMBL" id="KAK3167956.1"/>
    </source>
</evidence>
<dbReference type="Proteomes" id="UP001276659">
    <property type="component" value="Unassembled WGS sequence"/>
</dbReference>
<organism evidence="1 2">
    <name type="scientific">Lepraria neglecta</name>
    <dbReference type="NCBI Taxonomy" id="209136"/>
    <lineage>
        <taxon>Eukaryota</taxon>
        <taxon>Fungi</taxon>
        <taxon>Dikarya</taxon>
        <taxon>Ascomycota</taxon>
        <taxon>Pezizomycotina</taxon>
        <taxon>Lecanoromycetes</taxon>
        <taxon>OSLEUM clade</taxon>
        <taxon>Lecanoromycetidae</taxon>
        <taxon>Lecanorales</taxon>
        <taxon>Lecanorineae</taxon>
        <taxon>Stereocaulaceae</taxon>
        <taxon>Lepraria</taxon>
    </lineage>
</organism>
<dbReference type="EMBL" id="JASNWA010000010">
    <property type="protein sequence ID" value="KAK3167956.1"/>
    <property type="molecule type" value="Genomic_DNA"/>
</dbReference>
<evidence type="ECO:0008006" key="3">
    <source>
        <dbReference type="Google" id="ProtNLM"/>
    </source>
</evidence>